<accession>A0A1I4F4J9</accession>
<dbReference type="InterPro" id="IPR029045">
    <property type="entry name" value="ClpP/crotonase-like_dom_sf"/>
</dbReference>
<dbReference type="PANTHER" id="PTHR11941:SF54">
    <property type="entry name" value="ENOYL-COA HYDRATASE, MITOCHONDRIAL"/>
    <property type="match status" value="1"/>
</dbReference>
<dbReference type="GO" id="GO:0006635">
    <property type="term" value="P:fatty acid beta-oxidation"/>
    <property type="evidence" value="ECO:0007669"/>
    <property type="project" value="TreeGrafter"/>
</dbReference>
<dbReference type="CDD" id="cd06558">
    <property type="entry name" value="crotonase-like"/>
    <property type="match status" value="1"/>
</dbReference>
<protein>
    <submittedName>
        <fullName evidence="4">Short chain enoyl-CoA hydratase</fullName>
    </submittedName>
</protein>
<dbReference type="FunFam" id="1.10.12.10:FF:000001">
    <property type="entry name" value="Probable enoyl-CoA hydratase, mitochondrial"/>
    <property type="match status" value="1"/>
</dbReference>
<dbReference type="Gene3D" id="3.90.226.10">
    <property type="entry name" value="2-enoyl-CoA Hydratase, Chain A, domain 1"/>
    <property type="match status" value="1"/>
</dbReference>
<organism evidence="4 5">
    <name type="scientific">Falsiroseomonas stagni DSM 19981</name>
    <dbReference type="NCBI Taxonomy" id="1123062"/>
    <lineage>
        <taxon>Bacteria</taxon>
        <taxon>Pseudomonadati</taxon>
        <taxon>Pseudomonadota</taxon>
        <taxon>Alphaproteobacteria</taxon>
        <taxon>Acetobacterales</taxon>
        <taxon>Roseomonadaceae</taxon>
        <taxon>Falsiroseomonas</taxon>
    </lineage>
</organism>
<dbReference type="EMBL" id="FOSQ01000021">
    <property type="protein sequence ID" value="SFL11706.1"/>
    <property type="molecule type" value="Genomic_DNA"/>
</dbReference>
<dbReference type="FunFam" id="3.90.226.10:FF:000009">
    <property type="entry name" value="Carnitinyl-CoA dehydratase"/>
    <property type="match status" value="1"/>
</dbReference>
<dbReference type="STRING" id="1123062.SAMN02745775_12161"/>
<keyword evidence="5" id="KW-1185">Reference proteome</keyword>
<dbReference type="PANTHER" id="PTHR11941">
    <property type="entry name" value="ENOYL-COA HYDRATASE-RELATED"/>
    <property type="match status" value="1"/>
</dbReference>
<dbReference type="InterPro" id="IPR018376">
    <property type="entry name" value="Enoyl-CoA_hyd/isom_CS"/>
</dbReference>
<dbReference type="RefSeq" id="WP_217648876.1">
    <property type="nucleotide sequence ID" value="NZ_FOSQ01000021.1"/>
</dbReference>
<dbReference type="Pfam" id="PF00378">
    <property type="entry name" value="ECH_1"/>
    <property type="match status" value="1"/>
</dbReference>
<comment type="similarity">
    <text evidence="1 3">Belongs to the enoyl-CoA hydratase/isomerase family.</text>
</comment>
<evidence type="ECO:0000256" key="1">
    <source>
        <dbReference type="ARBA" id="ARBA00005254"/>
    </source>
</evidence>
<evidence type="ECO:0000256" key="3">
    <source>
        <dbReference type="RuleBase" id="RU003707"/>
    </source>
</evidence>
<keyword evidence="2" id="KW-0456">Lyase</keyword>
<reference evidence="4 5" key="1">
    <citation type="submission" date="2016-10" db="EMBL/GenBank/DDBJ databases">
        <authorList>
            <person name="de Groot N.N."/>
        </authorList>
    </citation>
    <scope>NUCLEOTIDE SEQUENCE [LARGE SCALE GENOMIC DNA]</scope>
    <source>
        <strain evidence="4 5">DSM 19981</strain>
    </source>
</reference>
<proteinExistence type="inferred from homology"/>
<dbReference type="GO" id="GO:0016836">
    <property type="term" value="F:hydro-lyase activity"/>
    <property type="evidence" value="ECO:0007669"/>
    <property type="project" value="UniProtKB-ARBA"/>
</dbReference>
<evidence type="ECO:0000313" key="4">
    <source>
        <dbReference type="EMBL" id="SFL11706.1"/>
    </source>
</evidence>
<dbReference type="InterPro" id="IPR014748">
    <property type="entry name" value="Enoyl-CoA_hydra_C"/>
</dbReference>
<evidence type="ECO:0000313" key="5">
    <source>
        <dbReference type="Proteomes" id="UP000199473"/>
    </source>
</evidence>
<dbReference type="Proteomes" id="UP000199473">
    <property type="component" value="Unassembled WGS sequence"/>
</dbReference>
<dbReference type="Gene3D" id="1.10.12.10">
    <property type="entry name" value="Lyase 2-enoyl-coa Hydratase, Chain A, domain 2"/>
    <property type="match status" value="1"/>
</dbReference>
<dbReference type="SUPFAM" id="SSF52096">
    <property type="entry name" value="ClpP/crotonase"/>
    <property type="match status" value="1"/>
</dbReference>
<dbReference type="InterPro" id="IPR001753">
    <property type="entry name" value="Enoyl-CoA_hydra/iso"/>
</dbReference>
<name>A0A1I4F4J9_9PROT</name>
<sequence>MSTVLTETRDHIAWVTLNRPEAMNALSMQLRADLAAAMRAAEADPDVRVVVVRGAGDRAFCVGADIKEFVEVPSPPAYRQARVPESWISPFDHTKKPIIASIHGHCLGGGLEVALACDIRIAAEDASFGLPETGLGIMTGVGGSQRLPRMVGLAQALDMILTGDRIDGKRAREIGLVTRVVPRADLAAETEALALRLAARPPTAMAFAKEAVRAAQDLPLRDGMRLEVDLLTHLLNTEDRLEAARAFREKRKPQFTGR</sequence>
<evidence type="ECO:0000256" key="2">
    <source>
        <dbReference type="ARBA" id="ARBA00023239"/>
    </source>
</evidence>
<dbReference type="PROSITE" id="PS00166">
    <property type="entry name" value="ENOYL_COA_HYDRATASE"/>
    <property type="match status" value="1"/>
</dbReference>
<dbReference type="AlphaFoldDB" id="A0A1I4F4J9"/>
<gene>
    <name evidence="4" type="ORF">SAMN02745775_12161</name>
</gene>